<dbReference type="SUPFAM" id="SSF52833">
    <property type="entry name" value="Thioredoxin-like"/>
    <property type="match status" value="1"/>
</dbReference>
<dbReference type="InterPro" id="IPR013766">
    <property type="entry name" value="Thioredoxin_domain"/>
</dbReference>
<proteinExistence type="predicted"/>
<keyword evidence="7" id="KW-1185">Reference proteome</keyword>
<sequence>MALVKTISKKTEFDGCLKLEKPRLVVFYFSASWCQPCHLMAPKYAELANMPEFVNIEFVTVDVDEAEETDLGVDETDSREWQCVKAFIAYAIHFLFCSFGVVNRVRRPVRKRTEEIADAAGIDAVPTFQIFRGDAQAVSVKRSTDLGVGRIGATVLEEVDPSTSSWVTEAVAHARALLGSRPPPQGVPEAAALLTSILLRVPDLWEELAEDTLVAFGNVAPSGDASGCARSRSGGPAFVPGREDLSARTRRLLLSSLAPVVCQGEDKGSLPASLVSLLCLLGEAEADEGRFLAAFRTLRRAQAMAQKDQAGSDRAEAALQGLRAAALQRWHFQMINDVPRGEQYGRAIASAVLQLSQRPEGRKEGVRALDIGAGTGLLSLMCAGLKGVREVHACEMNDALCSVAQEVIASQKHSCPVTLHPAVSTALKLPKFDLIFCEVFDAGLLGEHALPTILHARKELLKADGLLIPARARIFGQLVEAPLLLERFRVAQSAGVPLKGAYLRNSERYTCETMSVVPHVALTEPVQLVSLDFQEIEYLYSNLGTWIDPPLELHVTKAGAAHALVYWWELDLDAAGECRIHTSPTGGSDSWEQAVKPLTFSIDQALHLHEGDQVHLHLRVQADGLEVLLQDAEGHASSLEAPEPTWPDVELEEEELLRFNDTEHWKVVQSALEHAFHSLPEQLPVQVVDISESLPVALLSPVIHTRASGIVAGVSSKAEKEVMQSLLAHSELPAEVHLLLASPQQVIQAALPAPYPPAKDGPSEETWPAAVLVCEDIVGASGHLRSEALQDLALLWRSLGGQLKSRELRVVPEAISLKLRLIESTELERRTRVVERPGGVDVSEVNALSVTEFLSLEESVLKPKWLSAEVDALTLPLASALPTALAALSARGKDGQPLLRVRLVATAEGKVNGIVVRCLWAKAGLAIEKQADGRLAGILWPNDAVNRAPDLKDLSLA</sequence>
<evidence type="ECO:0000256" key="2">
    <source>
        <dbReference type="ARBA" id="ARBA00022679"/>
    </source>
</evidence>
<dbReference type="InterPro" id="IPR041698">
    <property type="entry name" value="Methyltransf_25"/>
</dbReference>
<name>A0ABP0PB35_9DINO</name>
<evidence type="ECO:0000313" key="6">
    <source>
        <dbReference type="EMBL" id="CAK9073260.1"/>
    </source>
</evidence>
<comment type="caution">
    <text evidence="6">The sequence shown here is derived from an EMBL/GenBank/DDBJ whole genome shotgun (WGS) entry which is preliminary data.</text>
</comment>
<organism evidence="6 7">
    <name type="scientific">Durusdinium trenchii</name>
    <dbReference type="NCBI Taxonomy" id="1381693"/>
    <lineage>
        <taxon>Eukaryota</taxon>
        <taxon>Sar</taxon>
        <taxon>Alveolata</taxon>
        <taxon>Dinophyceae</taxon>
        <taxon>Suessiales</taxon>
        <taxon>Symbiodiniaceae</taxon>
        <taxon>Durusdinium</taxon>
    </lineage>
</organism>
<reference evidence="6 7" key="1">
    <citation type="submission" date="2024-02" db="EMBL/GenBank/DDBJ databases">
        <authorList>
            <person name="Chen Y."/>
            <person name="Shah S."/>
            <person name="Dougan E. K."/>
            <person name="Thang M."/>
            <person name="Chan C."/>
        </authorList>
    </citation>
    <scope>NUCLEOTIDE SEQUENCE [LARGE SCALE GENOMIC DNA]</scope>
</reference>
<evidence type="ECO:0000259" key="5">
    <source>
        <dbReference type="PROSITE" id="PS51352"/>
    </source>
</evidence>
<dbReference type="Pfam" id="PF00085">
    <property type="entry name" value="Thioredoxin"/>
    <property type="match status" value="1"/>
</dbReference>
<feature type="domain" description="Thioredoxin" evidence="5">
    <location>
        <begin position="1"/>
        <end position="164"/>
    </location>
</feature>
<dbReference type="PANTHER" id="PTHR11006">
    <property type="entry name" value="PROTEIN ARGININE N-METHYLTRANSFERASE"/>
    <property type="match status" value="1"/>
</dbReference>
<dbReference type="CDD" id="cd02947">
    <property type="entry name" value="TRX_family"/>
    <property type="match status" value="1"/>
</dbReference>
<evidence type="ECO:0000313" key="7">
    <source>
        <dbReference type="Proteomes" id="UP001642484"/>
    </source>
</evidence>
<dbReference type="InterPro" id="IPR036249">
    <property type="entry name" value="Thioredoxin-like_sf"/>
</dbReference>
<dbReference type="PROSITE" id="PS51352">
    <property type="entry name" value="THIOREDOXIN_2"/>
    <property type="match status" value="1"/>
</dbReference>
<dbReference type="InterPro" id="IPR025799">
    <property type="entry name" value="Arg_MeTrfase"/>
</dbReference>
<accession>A0ABP0PB35</accession>
<gene>
    <name evidence="6" type="ORF">CCMP2556_LOCUS36052</name>
</gene>
<dbReference type="InterPro" id="IPR055135">
    <property type="entry name" value="PRMT_dom"/>
</dbReference>
<dbReference type="Pfam" id="PF22528">
    <property type="entry name" value="PRMT_C"/>
    <property type="match status" value="1"/>
</dbReference>
<keyword evidence="1 4" id="KW-0489">Methyltransferase</keyword>
<dbReference type="Pfam" id="PF13649">
    <property type="entry name" value="Methyltransf_25"/>
    <property type="match status" value="1"/>
</dbReference>
<evidence type="ECO:0000256" key="3">
    <source>
        <dbReference type="ARBA" id="ARBA00022691"/>
    </source>
</evidence>
<evidence type="ECO:0000256" key="4">
    <source>
        <dbReference type="PROSITE-ProRule" id="PRU01015"/>
    </source>
</evidence>
<evidence type="ECO:0000256" key="1">
    <source>
        <dbReference type="ARBA" id="ARBA00022603"/>
    </source>
</evidence>
<dbReference type="PANTHER" id="PTHR11006:SF60">
    <property type="entry name" value="PROTEIN ARGININE N-METHYLTRANSFERASE 9"/>
    <property type="match status" value="1"/>
</dbReference>
<keyword evidence="2 4" id="KW-0808">Transferase</keyword>
<dbReference type="InterPro" id="IPR029063">
    <property type="entry name" value="SAM-dependent_MTases_sf"/>
</dbReference>
<dbReference type="Gene3D" id="3.40.30.10">
    <property type="entry name" value="Glutaredoxin"/>
    <property type="match status" value="1"/>
</dbReference>
<dbReference type="SUPFAM" id="SSF53335">
    <property type="entry name" value="S-adenosyl-L-methionine-dependent methyltransferases"/>
    <property type="match status" value="1"/>
</dbReference>
<protein>
    <recommendedName>
        <fullName evidence="5">Thioredoxin domain-containing protein</fullName>
    </recommendedName>
</protein>
<dbReference type="CDD" id="cd02440">
    <property type="entry name" value="AdoMet_MTases"/>
    <property type="match status" value="1"/>
</dbReference>
<dbReference type="Proteomes" id="UP001642484">
    <property type="component" value="Unassembled WGS sequence"/>
</dbReference>
<dbReference type="Gene3D" id="2.70.160.11">
    <property type="entry name" value="Hnrnp arginine n-methyltransferase1"/>
    <property type="match status" value="1"/>
</dbReference>
<dbReference type="PROSITE" id="PS51678">
    <property type="entry name" value="SAM_MT_PRMT"/>
    <property type="match status" value="1"/>
</dbReference>
<keyword evidence="3 4" id="KW-0949">S-adenosyl-L-methionine</keyword>
<dbReference type="Gene3D" id="3.40.50.150">
    <property type="entry name" value="Vaccinia Virus protein VP39"/>
    <property type="match status" value="1"/>
</dbReference>
<dbReference type="EMBL" id="CAXAMN010022862">
    <property type="protein sequence ID" value="CAK9073260.1"/>
    <property type="molecule type" value="Genomic_DNA"/>
</dbReference>